<feature type="domain" description="Regulatory protein YycH" evidence="1">
    <location>
        <begin position="7"/>
        <end position="432"/>
    </location>
</feature>
<sequence>MKRMELLKSILLSLLVVLSLLLTWNVWSYQPADDPYDESETTVENVSIASERSADELIQPSRFLVHGEVAVSGTTDEDNIAVLTGQMDEWNIYNVQQNASFNEEEFKEIVHGPNRIEVLYPTEIPFGAYRDIVTFENSTLPEDTFDRVVIDVSGEDDTPFTLYFVNYDNRVVYEARVDATHLEELNNAIVSNAAATYSPYFAHEAGDRTIYLPVERREYLQLQYKMSVLDVNLFRRALFQDPDAVTMNQLGASRDQYTDQSNLMEVYRNHNTLSYVNPSAELSTVGRPGELFQKSRRFVNEHEGWVDDYHLYDLDGMEQEVTFRMHVAGMPVFNDKGAAEIYQKWGETRIHRYTRSLLTEQFPLPEDYDSVPLGSGYDAIEAIEKIEDYEPENLEDVRIGYYMTKDSNNNTYTFDPVWYYKYNGSWARVPVIGGGDPVGLE</sequence>
<dbReference type="Proteomes" id="UP001597561">
    <property type="component" value="Unassembled WGS sequence"/>
</dbReference>
<dbReference type="Gene3D" id="3.10.450.310">
    <property type="match status" value="1"/>
</dbReference>
<keyword evidence="3" id="KW-1185">Reference proteome</keyword>
<dbReference type="Gene3D" id="3.30.310.160">
    <property type="entry name" value="YycH protein, domain 2"/>
    <property type="match status" value="1"/>
</dbReference>
<proteinExistence type="predicted"/>
<accession>A0ABW5ZH05</accession>
<gene>
    <name evidence="2" type="ORF">ACFS5P_06890</name>
</gene>
<comment type="caution">
    <text evidence="2">The sequence shown here is derived from an EMBL/GenBank/DDBJ whole genome shotgun (WGS) entry which is preliminary data.</text>
</comment>
<dbReference type="CDD" id="cd15787">
    <property type="entry name" value="YycH_N"/>
    <property type="match status" value="1"/>
</dbReference>
<organism evidence="2 3">
    <name type="scientific">Jeotgalibacillus terrae</name>
    <dbReference type="NCBI Taxonomy" id="587735"/>
    <lineage>
        <taxon>Bacteria</taxon>
        <taxon>Bacillati</taxon>
        <taxon>Bacillota</taxon>
        <taxon>Bacilli</taxon>
        <taxon>Bacillales</taxon>
        <taxon>Caryophanaceae</taxon>
        <taxon>Jeotgalibacillus</taxon>
    </lineage>
</organism>
<evidence type="ECO:0000313" key="2">
    <source>
        <dbReference type="EMBL" id="MFD2911596.1"/>
    </source>
</evidence>
<dbReference type="RefSeq" id="WP_204730611.1">
    <property type="nucleotide sequence ID" value="NZ_JAFBDK010000020.1"/>
</dbReference>
<dbReference type="InterPro" id="IPR009996">
    <property type="entry name" value="YycH"/>
</dbReference>
<reference evidence="3" key="1">
    <citation type="journal article" date="2019" name="Int. J. Syst. Evol. Microbiol.">
        <title>The Global Catalogue of Microorganisms (GCM) 10K type strain sequencing project: providing services to taxonomists for standard genome sequencing and annotation.</title>
        <authorList>
            <consortium name="The Broad Institute Genomics Platform"/>
            <consortium name="The Broad Institute Genome Sequencing Center for Infectious Disease"/>
            <person name="Wu L."/>
            <person name="Ma J."/>
        </authorList>
    </citation>
    <scope>NUCLEOTIDE SEQUENCE [LARGE SCALE GENOMIC DNA]</scope>
    <source>
        <strain evidence="3">KCTC 13528</strain>
    </source>
</reference>
<name>A0ABW5ZH05_9BACL</name>
<dbReference type="Pfam" id="PF07435">
    <property type="entry name" value="YycH"/>
    <property type="match status" value="1"/>
</dbReference>
<evidence type="ECO:0000313" key="3">
    <source>
        <dbReference type="Proteomes" id="UP001597561"/>
    </source>
</evidence>
<dbReference type="InterPro" id="IPR042274">
    <property type="entry name" value="YycH/YycI_2"/>
</dbReference>
<evidence type="ECO:0000259" key="1">
    <source>
        <dbReference type="Pfam" id="PF07435"/>
    </source>
</evidence>
<protein>
    <submittedName>
        <fullName evidence="2">YycH family regulatory protein</fullName>
    </submittedName>
</protein>
<dbReference type="EMBL" id="JBHUPG010000011">
    <property type="protein sequence ID" value="MFD2911596.1"/>
    <property type="molecule type" value="Genomic_DNA"/>
</dbReference>